<dbReference type="OrthoDB" id="3233490at2"/>
<keyword evidence="2" id="KW-1185">Reference proteome</keyword>
<evidence type="ECO:0008006" key="3">
    <source>
        <dbReference type="Google" id="ProtNLM"/>
    </source>
</evidence>
<organism evidence="1 2">
    <name type="scientific">Ornatilinea apprima</name>
    <dbReference type="NCBI Taxonomy" id="1134406"/>
    <lineage>
        <taxon>Bacteria</taxon>
        <taxon>Bacillati</taxon>
        <taxon>Chloroflexota</taxon>
        <taxon>Anaerolineae</taxon>
        <taxon>Anaerolineales</taxon>
        <taxon>Anaerolineaceae</taxon>
        <taxon>Ornatilinea</taxon>
    </lineage>
</organism>
<accession>A0A0P6WSV5</accession>
<dbReference type="EMBL" id="LGCL01000040">
    <property type="protein sequence ID" value="KPL72115.1"/>
    <property type="molecule type" value="Genomic_DNA"/>
</dbReference>
<name>A0A0P6WSV5_9CHLR</name>
<gene>
    <name evidence="1" type="ORF">ADN00_16285</name>
</gene>
<reference evidence="1 2" key="1">
    <citation type="submission" date="2015-07" db="EMBL/GenBank/DDBJ databases">
        <title>Genome sequence of Ornatilinea apprima DSM 23815.</title>
        <authorList>
            <person name="Hemp J."/>
            <person name="Ward L.M."/>
            <person name="Pace L.A."/>
            <person name="Fischer W.W."/>
        </authorList>
    </citation>
    <scope>NUCLEOTIDE SEQUENCE [LARGE SCALE GENOMIC DNA]</scope>
    <source>
        <strain evidence="1 2">P3M-1</strain>
    </source>
</reference>
<comment type="caution">
    <text evidence="1">The sequence shown here is derived from an EMBL/GenBank/DDBJ whole genome shotgun (WGS) entry which is preliminary data.</text>
</comment>
<proteinExistence type="predicted"/>
<dbReference type="Proteomes" id="UP000050417">
    <property type="component" value="Unassembled WGS sequence"/>
</dbReference>
<sequence length="148" mass="16650">MADKKNKEIRTSVLLRKLFNAPDLETFIEVNATELDVPPFYVYLSDLCKAAGQVPEQVIRQAAIERTYGHQLFNGTRKPSRDKVIQLAFGLGLNLEDTQKLLQIAQKSLLYPKIKRDAAILYCLNHHKDVLETQSVLQSLGLSLLGGE</sequence>
<protein>
    <recommendedName>
        <fullName evidence="3">XRE family transcriptional regulator</fullName>
    </recommendedName>
</protein>
<evidence type="ECO:0000313" key="2">
    <source>
        <dbReference type="Proteomes" id="UP000050417"/>
    </source>
</evidence>
<dbReference type="STRING" id="1134406.ADN00_16285"/>
<dbReference type="RefSeq" id="WP_152966398.1">
    <property type="nucleotide sequence ID" value="NZ_LGCL01000040.1"/>
</dbReference>
<evidence type="ECO:0000313" key="1">
    <source>
        <dbReference type="EMBL" id="KPL72115.1"/>
    </source>
</evidence>
<dbReference type="AlphaFoldDB" id="A0A0P6WSV5"/>